<reference evidence="2 3" key="1">
    <citation type="journal article" date="2023" name="PLoS ONE">
        <title>Complete genome assembly of Hawai'i environmental nontuberculous mycobacteria reveals unexpected co-isolation with methylobacteria.</title>
        <authorList>
            <person name="Hendrix J."/>
            <person name="Epperson L.E."/>
            <person name="Tong E.I."/>
            <person name="Chan Y.L."/>
            <person name="Hasan N.A."/>
            <person name="Dawrs S.N."/>
            <person name="Norton G.J."/>
            <person name="Virdi R."/>
            <person name="Crooks J.L."/>
            <person name="Chan E.D."/>
            <person name="Honda J.R."/>
            <person name="Strong M."/>
        </authorList>
    </citation>
    <scope>NUCLEOTIDE SEQUENCE [LARGE SCALE GENOMIC DNA]</scope>
    <source>
        <strain evidence="2 3">NJH_HI04-1</strain>
    </source>
</reference>
<comment type="caution">
    <text evidence="2">The sequence shown here is derived from an EMBL/GenBank/DDBJ whole genome shotgun (WGS) entry which is preliminary data.</text>
</comment>
<protein>
    <submittedName>
        <fullName evidence="2">Uncharacterized protein</fullName>
    </submittedName>
</protein>
<evidence type="ECO:0000313" key="2">
    <source>
        <dbReference type="EMBL" id="MEN3238646.1"/>
    </source>
</evidence>
<dbReference type="EMBL" id="JAQYXP010000006">
    <property type="protein sequence ID" value="MEN3238646.1"/>
    <property type="molecule type" value="Genomic_DNA"/>
</dbReference>
<feature type="region of interest" description="Disordered" evidence="1">
    <location>
        <begin position="56"/>
        <end position="77"/>
    </location>
</feature>
<dbReference type="RefSeq" id="WP_346013772.1">
    <property type="nucleotide sequence ID" value="NZ_JAQYXP010000006.1"/>
</dbReference>
<proteinExistence type="predicted"/>
<evidence type="ECO:0000256" key="1">
    <source>
        <dbReference type="SAM" id="MobiDB-lite"/>
    </source>
</evidence>
<organism evidence="2 3">
    <name type="scientific">Methylobacterium ajmalii</name>
    <dbReference type="NCBI Taxonomy" id="2738439"/>
    <lineage>
        <taxon>Bacteria</taxon>
        <taxon>Pseudomonadati</taxon>
        <taxon>Pseudomonadota</taxon>
        <taxon>Alphaproteobacteria</taxon>
        <taxon>Hyphomicrobiales</taxon>
        <taxon>Methylobacteriaceae</taxon>
        <taxon>Methylobacterium</taxon>
    </lineage>
</organism>
<dbReference type="Proteomes" id="UP001407347">
    <property type="component" value="Unassembled WGS sequence"/>
</dbReference>
<evidence type="ECO:0000313" key="3">
    <source>
        <dbReference type="Proteomes" id="UP001407347"/>
    </source>
</evidence>
<keyword evidence="3" id="KW-1185">Reference proteome</keyword>
<name>A0ABV0A6D2_9HYPH</name>
<sequence>MHSEEDEDSALFLGEAGRDVVGQIAPACQTPRASVVANLRADAPWVDRPPALLRDMGADDGFETGSRLERDVAGLDG</sequence>
<feature type="compositionally biased region" description="Basic and acidic residues" evidence="1">
    <location>
        <begin position="66"/>
        <end position="77"/>
    </location>
</feature>
<gene>
    <name evidence="2" type="ORF">PUR29_34970</name>
</gene>
<accession>A0ABV0A6D2</accession>